<dbReference type="AlphaFoldDB" id="A0AAP0IEQ5"/>
<dbReference type="EMBL" id="JBBNAF010000009">
    <property type="protein sequence ID" value="KAK9113703.1"/>
    <property type="molecule type" value="Genomic_DNA"/>
</dbReference>
<sequence length="71" mass="8084">MVTHETTEHTPNHMIGHLSLPVELRVICTAEIELGIKFLPNGAPKMTNKLHISIKSDRTWDAKEMHNVLEE</sequence>
<comment type="caution">
    <text evidence="1">The sequence shown here is derived from an EMBL/GenBank/DDBJ whole genome shotgun (WGS) entry which is preliminary data.</text>
</comment>
<reference evidence="1 2" key="1">
    <citation type="submission" date="2024-01" db="EMBL/GenBank/DDBJ databases">
        <title>Genome assemblies of Stephania.</title>
        <authorList>
            <person name="Yang L."/>
        </authorList>
    </citation>
    <scope>NUCLEOTIDE SEQUENCE [LARGE SCALE GENOMIC DNA]</scope>
    <source>
        <strain evidence="1">YNDBR</strain>
        <tissue evidence="1">Leaf</tissue>
    </source>
</reference>
<evidence type="ECO:0000313" key="2">
    <source>
        <dbReference type="Proteomes" id="UP001420932"/>
    </source>
</evidence>
<name>A0AAP0IEQ5_9MAGN</name>
<evidence type="ECO:0000313" key="1">
    <source>
        <dbReference type="EMBL" id="KAK9113703.1"/>
    </source>
</evidence>
<dbReference type="Proteomes" id="UP001420932">
    <property type="component" value="Unassembled WGS sequence"/>
</dbReference>
<keyword evidence="2" id="KW-1185">Reference proteome</keyword>
<organism evidence="1 2">
    <name type="scientific">Stephania yunnanensis</name>
    <dbReference type="NCBI Taxonomy" id="152371"/>
    <lineage>
        <taxon>Eukaryota</taxon>
        <taxon>Viridiplantae</taxon>
        <taxon>Streptophyta</taxon>
        <taxon>Embryophyta</taxon>
        <taxon>Tracheophyta</taxon>
        <taxon>Spermatophyta</taxon>
        <taxon>Magnoliopsida</taxon>
        <taxon>Ranunculales</taxon>
        <taxon>Menispermaceae</taxon>
        <taxon>Menispermoideae</taxon>
        <taxon>Cissampelideae</taxon>
        <taxon>Stephania</taxon>
    </lineage>
</organism>
<accession>A0AAP0IEQ5</accession>
<proteinExistence type="predicted"/>
<gene>
    <name evidence="1" type="ORF">Syun_020500</name>
</gene>
<protein>
    <submittedName>
        <fullName evidence="1">Uncharacterized protein</fullName>
    </submittedName>
</protein>